<dbReference type="Gene3D" id="3.90.79.10">
    <property type="entry name" value="Nucleoside Triphosphate Pyrophosphohydrolase"/>
    <property type="match status" value="1"/>
</dbReference>
<dbReference type="PRINTS" id="PR00502">
    <property type="entry name" value="NUDIXFAMILY"/>
</dbReference>
<sequence length="170" mass="17958">MSNHSQPPGPVHRVAARLLPVSAGGQVLLLQGQDPARPGELHWVSIGGAVETGESVPEAAVREMREETGLVVATTALVGPVHRATHPFSWDGRDYVSDNHFWAVPLELDLAAEDAVSLDGLEAAEVGNVFGAAWWTPEALRADGTGVTEDLPDIMEAAVAAVRTAREDVT</sequence>
<dbReference type="InterPro" id="IPR020084">
    <property type="entry name" value="NUDIX_hydrolase_CS"/>
</dbReference>
<evidence type="ECO:0000256" key="1">
    <source>
        <dbReference type="ARBA" id="ARBA00001946"/>
    </source>
</evidence>
<dbReference type="EMBL" id="BAABIM010000005">
    <property type="protein sequence ID" value="GAA4699674.1"/>
    <property type="molecule type" value="Genomic_DNA"/>
</dbReference>
<accession>A0ABP8X2I6</accession>
<evidence type="ECO:0000313" key="8">
    <source>
        <dbReference type="Proteomes" id="UP001500621"/>
    </source>
</evidence>
<dbReference type="PROSITE" id="PS00893">
    <property type="entry name" value="NUDIX_BOX"/>
    <property type="match status" value="1"/>
</dbReference>
<dbReference type="CDD" id="cd04685">
    <property type="entry name" value="NUDIX_Hydrolase"/>
    <property type="match status" value="1"/>
</dbReference>
<gene>
    <name evidence="7" type="ORF">GCM10023226_43150</name>
</gene>
<keyword evidence="8" id="KW-1185">Reference proteome</keyword>
<comment type="similarity">
    <text evidence="2 5">Belongs to the Nudix hydrolase family.</text>
</comment>
<keyword evidence="4" id="KW-0460">Magnesium</keyword>
<dbReference type="PANTHER" id="PTHR43046:SF12">
    <property type="entry name" value="GDP-MANNOSE MANNOSYL HYDROLASE"/>
    <property type="match status" value="1"/>
</dbReference>
<dbReference type="InterPro" id="IPR015797">
    <property type="entry name" value="NUDIX_hydrolase-like_dom_sf"/>
</dbReference>
<protein>
    <recommendedName>
        <fullName evidence="6">Nudix hydrolase domain-containing protein</fullName>
    </recommendedName>
</protein>
<feature type="domain" description="Nudix hydrolase" evidence="6">
    <location>
        <begin position="10"/>
        <end position="158"/>
    </location>
</feature>
<evidence type="ECO:0000256" key="5">
    <source>
        <dbReference type="RuleBase" id="RU003476"/>
    </source>
</evidence>
<dbReference type="Pfam" id="PF00293">
    <property type="entry name" value="NUDIX"/>
    <property type="match status" value="1"/>
</dbReference>
<dbReference type="SUPFAM" id="SSF55811">
    <property type="entry name" value="Nudix"/>
    <property type="match status" value="1"/>
</dbReference>
<dbReference type="PROSITE" id="PS51462">
    <property type="entry name" value="NUDIX"/>
    <property type="match status" value="1"/>
</dbReference>
<name>A0ABP8X2I6_9ACTN</name>
<keyword evidence="3 5" id="KW-0378">Hydrolase</keyword>
<comment type="cofactor">
    <cofactor evidence="1">
        <name>Mg(2+)</name>
        <dbReference type="ChEBI" id="CHEBI:18420"/>
    </cofactor>
</comment>
<evidence type="ECO:0000256" key="4">
    <source>
        <dbReference type="ARBA" id="ARBA00022842"/>
    </source>
</evidence>
<dbReference type="PANTHER" id="PTHR43046">
    <property type="entry name" value="GDP-MANNOSE MANNOSYL HYDROLASE"/>
    <property type="match status" value="1"/>
</dbReference>
<dbReference type="InterPro" id="IPR000086">
    <property type="entry name" value="NUDIX_hydrolase_dom"/>
</dbReference>
<proteinExistence type="inferred from homology"/>
<evidence type="ECO:0000256" key="3">
    <source>
        <dbReference type="ARBA" id="ARBA00022801"/>
    </source>
</evidence>
<evidence type="ECO:0000313" key="7">
    <source>
        <dbReference type="EMBL" id="GAA4699674.1"/>
    </source>
</evidence>
<evidence type="ECO:0000259" key="6">
    <source>
        <dbReference type="PROSITE" id="PS51462"/>
    </source>
</evidence>
<dbReference type="RefSeq" id="WP_345272546.1">
    <property type="nucleotide sequence ID" value="NZ_BAABIM010000005.1"/>
</dbReference>
<reference evidence="8" key="1">
    <citation type="journal article" date="2019" name="Int. J. Syst. Evol. Microbiol.">
        <title>The Global Catalogue of Microorganisms (GCM) 10K type strain sequencing project: providing services to taxonomists for standard genome sequencing and annotation.</title>
        <authorList>
            <consortium name="The Broad Institute Genomics Platform"/>
            <consortium name="The Broad Institute Genome Sequencing Center for Infectious Disease"/>
            <person name="Wu L."/>
            <person name="Ma J."/>
        </authorList>
    </citation>
    <scope>NUCLEOTIDE SEQUENCE [LARGE SCALE GENOMIC DNA]</scope>
    <source>
        <strain evidence="8">JCM 18127</strain>
    </source>
</reference>
<comment type="caution">
    <text evidence="7">The sequence shown here is derived from an EMBL/GenBank/DDBJ whole genome shotgun (WGS) entry which is preliminary data.</text>
</comment>
<organism evidence="7 8">
    <name type="scientific">Nocardioides nanhaiensis</name>
    <dbReference type="NCBI Taxonomy" id="1476871"/>
    <lineage>
        <taxon>Bacteria</taxon>
        <taxon>Bacillati</taxon>
        <taxon>Actinomycetota</taxon>
        <taxon>Actinomycetes</taxon>
        <taxon>Propionibacteriales</taxon>
        <taxon>Nocardioidaceae</taxon>
        <taxon>Nocardioides</taxon>
    </lineage>
</organism>
<evidence type="ECO:0000256" key="2">
    <source>
        <dbReference type="ARBA" id="ARBA00005582"/>
    </source>
</evidence>
<dbReference type="Proteomes" id="UP001500621">
    <property type="component" value="Unassembled WGS sequence"/>
</dbReference>
<dbReference type="InterPro" id="IPR020476">
    <property type="entry name" value="Nudix_hydrolase"/>
</dbReference>